<feature type="domain" description="Aminotransferase class V" evidence="1">
    <location>
        <begin position="51"/>
        <end position="353"/>
    </location>
</feature>
<dbReference type="InterPro" id="IPR015424">
    <property type="entry name" value="PyrdxlP-dep_Trfase"/>
</dbReference>
<dbReference type="Gene3D" id="3.90.1150.10">
    <property type="entry name" value="Aspartate Aminotransferase, domain 1"/>
    <property type="match status" value="1"/>
</dbReference>
<dbReference type="Gene3D" id="3.40.640.10">
    <property type="entry name" value="Type I PLP-dependent aspartate aminotransferase-like (Major domain)"/>
    <property type="match status" value="1"/>
</dbReference>
<reference evidence="2" key="1">
    <citation type="submission" date="2018-05" db="EMBL/GenBank/DDBJ databases">
        <authorList>
            <person name="Lanie J.A."/>
            <person name="Ng W.-L."/>
            <person name="Kazmierczak K.M."/>
            <person name="Andrzejewski T.M."/>
            <person name="Davidsen T.M."/>
            <person name="Wayne K.J."/>
            <person name="Tettelin H."/>
            <person name="Glass J.I."/>
            <person name="Rusch D."/>
            <person name="Podicherti R."/>
            <person name="Tsui H.-C.T."/>
            <person name="Winkler M.E."/>
        </authorList>
    </citation>
    <scope>NUCLEOTIDE SEQUENCE</scope>
</reference>
<gene>
    <name evidence="2" type="ORF">METZ01_LOCUS87020</name>
</gene>
<protein>
    <recommendedName>
        <fullName evidence="1">Aminotransferase class V domain-containing protein</fullName>
    </recommendedName>
</protein>
<dbReference type="PANTHER" id="PTHR43586">
    <property type="entry name" value="CYSTEINE DESULFURASE"/>
    <property type="match status" value="1"/>
</dbReference>
<sequence length="379" mass="43099">MKSQRHLFNIPKDQAYFNTAYFGCLLNESVNAAAYGTNLKAQPWNIHMSDFFTEADIARQLFAQLVNTDENNIALIPSASYGFATAAKNLNLNSNDSIMVLSEQFPSNYYIWEQIAIKSNATLSVVPRPEDDDWTSNILNTIDDNVKIISLPNNHWTDGGYIDLEKISKNISNSDIALLIDGTQSVGALPLDIENIKPDFLVVSGYKWLLGPYNLGLCYIDPKYHDGDPLEYWWGHKEGSENPASLINYPSEFLPGARRFDYGHKGNFHLLPPLIKSLEQLLKWGVDEIYQYTSEVNNKIIENLSDVGISTIDDKYRAGHYLGIRFNDRIPSDFTEYLTDNNVHVSVRGTNTVRVTPHLWINDNDIDKFVNVVKKYFKK</sequence>
<dbReference type="AlphaFoldDB" id="A0A381V188"/>
<dbReference type="PANTHER" id="PTHR43586:SF15">
    <property type="entry name" value="BLR3095 PROTEIN"/>
    <property type="match status" value="1"/>
</dbReference>
<dbReference type="InterPro" id="IPR000192">
    <property type="entry name" value="Aminotrans_V_dom"/>
</dbReference>
<name>A0A381V188_9ZZZZ</name>
<evidence type="ECO:0000313" key="2">
    <source>
        <dbReference type="EMBL" id="SVA34166.1"/>
    </source>
</evidence>
<dbReference type="SUPFAM" id="SSF53383">
    <property type="entry name" value="PLP-dependent transferases"/>
    <property type="match status" value="1"/>
</dbReference>
<proteinExistence type="predicted"/>
<accession>A0A381V188</accession>
<evidence type="ECO:0000259" key="1">
    <source>
        <dbReference type="Pfam" id="PF00266"/>
    </source>
</evidence>
<organism evidence="2">
    <name type="scientific">marine metagenome</name>
    <dbReference type="NCBI Taxonomy" id="408172"/>
    <lineage>
        <taxon>unclassified sequences</taxon>
        <taxon>metagenomes</taxon>
        <taxon>ecological metagenomes</taxon>
    </lineage>
</organism>
<dbReference type="EMBL" id="UINC01007588">
    <property type="protein sequence ID" value="SVA34166.1"/>
    <property type="molecule type" value="Genomic_DNA"/>
</dbReference>
<dbReference type="Pfam" id="PF00266">
    <property type="entry name" value="Aminotran_5"/>
    <property type="match status" value="1"/>
</dbReference>
<dbReference type="InterPro" id="IPR015421">
    <property type="entry name" value="PyrdxlP-dep_Trfase_major"/>
</dbReference>
<dbReference type="InterPro" id="IPR015422">
    <property type="entry name" value="PyrdxlP-dep_Trfase_small"/>
</dbReference>